<evidence type="ECO:0008006" key="3">
    <source>
        <dbReference type="Google" id="ProtNLM"/>
    </source>
</evidence>
<reference evidence="1 2" key="1">
    <citation type="submission" date="2017-01" db="EMBL/GenBank/DDBJ databases">
        <title>The cable genome- insights into the physiology and evolution of filamentous bacteria capable of sulfide oxidation via long distance electron transfer.</title>
        <authorList>
            <person name="Schreiber L."/>
            <person name="Bjerg J.T."/>
            <person name="Boggild A."/>
            <person name="Van De Vossenberg J."/>
            <person name="Meysman F."/>
            <person name="Nielsen L.P."/>
            <person name="Schramm A."/>
            <person name="Kjeldsen K.U."/>
        </authorList>
    </citation>
    <scope>NUCLEOTIDE SEQUENCE [LARGE SCALE GENOMIC DNA]</scope>
    <source>
        <strain evidence="1">A5</strain>
    </source>
</reference>
<dbReference type="AlphaFoldDB" id="A0A444JAA9"/>
<comment type="caution">
    <text evidence="1">The sequence shown here is derived from an EMBL/GenBank/DDBJ whole genome shotgun (WGS) entry which is preliminary data.</text>
</comment>
<organism evidence="1 2">
    <name type="scientific">Candidatus Electrothrix marina</name>
    <dbReference type="NCBI Taxonomy" id="1859130"/>
    <lineage>
        <taxon>Bacteria</taxon>
        <taxon>Pseudomonadati</taxon>
        <taxon>Thermodesulfobacteriota</taxon>
        <taxon>Desulfobulbia</taxon>
        <taxon>Desulfobulbales</taxon>
        <taxon>Desulfobulbaceae</taxon>
        <taxon>Candidatus Electrothrix</taxon>
    </lineage>
</organism>
<dbReference type="InterPro" id="IPR021409">
    <property type="entry name" value="DUF3047"/>
</dbReference>
<keyword evidence="2" id="KW-1185">Reference proteome</keyword>
<evidence type="ECO:0000313" key="2">
    <source>
        <dbReference type="Proteomes" id="UP000288892"/>
    </source>
</evidence>
<dbReference type="Pfam" id="PF11249">
    <property type="entry name" value="DUF3047"/>
    <property type="match status" value="1"/>
</dbReference>
<feature type="non-terminal residue" evidence="1">
    <location>
        <position position="1"/>
    </location>
</feature>
<accession>A0A444JAA9</accession>
<sequence>VLLLFIASASVAETLQIADFSAASLEGWETKKFTSSTSYQLSKVEEKQVLLAESQNSASALVRKVHIDIEKYPFLNWTWRIENRLVTENEKNKSGDDYAVRLYVVIDGGIFIWKTKAVNYVWANQSSKGEVWENAFAGKNAMMIALRNRQDKLSTWYIEKRNVYEDLKRLFGTEFHFIDAIAIMTDTDNSHGQAKAYYGDIYFSKE</sequence>
<protein>
    <recommendedName>
        <fullName evidence="3">DUF3047 domain-containing protein</fullName>
    </recommendedName>
</protein>
<evidence type="ECO:0000313" key="1">
    <source>
        <dbReference type="EMBL" id="RWX50028.1"/>
    </source>
</evidence>
<dbReference type="EMBL" id="MTKS01000404">
    <property type="protein sequence ID" value="RWX50028.1"/>
    <property type="molecule type" value="Genomic_DNA"/>
</dbReference>
<dbReference type="Proteomes" id="UP000288892">
    <property type="component" value="Unassembled WGS sequence"/>
</dbReference>
<proteinExistence type="predicted"/>
<gene>
    <name evidence="1" type="ORF">VU01_14042</name>
</gene>
<name>A0A444JAA9_9BACT</name>